<keyword evidence="6" id="KW-0175">Coiled coil</keyword>
<dbReference type="GO" id="GO:0000124">
    <property type="term" value="C:SAGA complex"/>
    <property type="evidence" value="ECO:0007669"/>
    <property type="project" value="TreeGrafter"/>
</dbReference>
<organism evidence="8 9">
    <name type="scientific">Oedothorax gibbosus</name>
    <dbReference type="NCBI Taxonomy" id="931172"/>
    <lineage>
        <taxon>Eukaryota</taxon>
        <taxon>Metazoa</taxon>
        <taxon>Ecdysozoa</taxon>
        <taxon>Arthropoda</taxon>
        <taxon>Chelicerata</taxon>
        <taxon>Arachnida</taxon>
        <taxon>Araneae</taxon>
        <taxon>Araneomorphae</taxon>
        <taxon>Entelegynae</taxon>
        <taxon>Araneoidea</taxon>
        <taxon>Linyphiidae</taxon>
        <taxon>Erigoninae</taxon>
        <taxon>Oedothorax</taxon>
    </lineage>
</organism>
<keyword evidence="4" id="KW-0804">Transcription</keyword>
<evidence type="ECO:0000256" key="7">
    <source>
        <dbReference type="SAM" id="MobiDB-lite"/>
    </source>
</evidence>
<evidence type="ECO:0000256" key="5">
    <source>
        <dbReference type="ARBA" id="ARBA00023242"/>
    </source>
</evidence>
<dbReference type="InterPro" id="IPR019340">
    <property type="entry name" value="Histone_AcTrfase_su3"/>
</dbReference>
<evidence type="ECO:0000256" key="2">
    <source>
        <dbReference type="ARBA" id="ARBA00005330"/>
    </source>
</evidence>
<dbReference type="PANTHER" id="PTHR13556">
    <property type="entry name" value="TRANSCRIPTIONAL ADAPTER 3-RELATED"/>
    <property type="match status" value="1"/>
</dbReference>
<sequence>MRGKRKNKNRTKVKIAVENDSVTTEFSASEFSSVDFTSISDFQRKNVNDIKLKDMKCVQFQLEDILVCATKRKKHLEEAISDLENLNAKRNKRSKSTDSLEKKGSEERPPKKIKEAHSKSVSLAPQPKGKFIQTHYVDLDAPKIQKNDAASRFWTFLEPYCAEITQDTIRAIESWMHPQANNEKYQRIPKLGQHFASKWPLEDIIEELKEGSKSVENNKGMFTDSVTELAEVEKIINLGLDECKADPEDQYDSLINRIIYSLVGENLMTFLDDTMTEVCNGDIVINIKPCLSQTYSVFEADTIEKRLTKDLHEIGLLELTESQSNGTNDEVLRELKILQGALQPVNEYNTLQKKKLLVSAKAEMAKQELKKKLQEVDAKVMEIYRIVAAARRNNSMSKKLEEQVKRTLREKKKLVEKLKNMK</sequence>
<comment type="similarity">
    <text evidence="2">Belongs to the NGG1 family.</text>
</comment>
<feature type="region of interest" description="Disordered" evidence="7">
    <location>
        <begin position="87"/>
        <end position="124"/>
    </location>
</feature>
<keyword evidence="3" id="KW-0805">Transcription regulation</keyword>
<feature type="compositionally biased region" description="Basic and acidic residues" evidence="7">
    <location>
        <begin position="95"/>
        <end position="118"/>
    </location>
</feature>
<dbReference type="AlphaFoldDB" id="A0AAV6UQ11"/>
<reference evidence="8 9" key="1">
    <citation type="journal article" date="2022" name="Nat. Ecol. Evol.">
        <title>A masculinizing supergene underlies an exaggerated male reproductive morph in a spider.</title>
        <authorList>
            <person name="Hendrickx F."/>
            <person name="De Corte Z."/>
            <person name="Sonet G."/>
            <person name="Van Belleghem S.M."/>
            <person name="Kostlbacher S."/>
            <person name="Vangestel C."/>
        </authorList>
    </citation>
    <scope>NUCLEOTIDE SEQUENCE [LARGE SCALE GENOMIC DNA]</scope>
    <source>
        <strain evidence="8">W744_W776</strain>
    </source>
</reference>
<accession>A0AAV6UQ11</accession>
<evidence type="ECO:0000256" key="3">
    <source>
        <dbReference type="ARBA" id="ARBA00023015"/>
    </source>
</evidence>
<dbReference type="PANTHER" id="PTHR13556:SF2">
    <property type="entry name" value="TRANSCRIPTIONAL ADAPTER 3"/>
    <property type="match status" value="1"/>
</dbReference>
<keyword evidence="9" id="KW-1185">Reference proteome</keyword>
<dbReference type="GO" id="GO:0003713">
    <property type="term" value="F:transcription coactivator activity"/>
    <property type="evidence" value="ECO:0007669"/>
    <property type="project" value="TreeGrafter"/>
</dbReference>
<dbReference type="GO" id="GO:0005634">
    <property type="term" value="C:nucleus"/>
    <property type="evidence" value="ECO:0007669"/>
    <property type="project" value="UniProtKB-SubCell"/>
</dbReference>
<dbReference type="Pfam" id="PF10198">
    <property type="entry name" value="Ada3"/>
    <property type="match status" value="1"/>
</dbReference>
<evidence type="ECO:0000313" key="9">
    <source>
        <dbReference type="Proteomes" id="UP000827092"/>
    </source>
</evidence>
<dbReference type="GO" id="GO:0006357">
    <property type="term" value="P:regulation of transcription by RNA polymerase II"/>
    <property type="evidence" value="ECO:0007669"/>
    <property type="project" value="TreeGrafter"/>
</dbReference>
<evidence type="ECO:0000256" key="6">
    <source>
        <dbReference type="SAM" id="Coils"/>
    </source>
</evidence>
<comment type="caution">
    <text evidence="8">The sequence shown here is derived from an EMBL/GenBank/DDBJ whole genome shotgun (WGS) entry which is preliminary data.</text>
</comment>
<name>A0AAV6UQ11_9ARAC</name>
<comment type="subcellular location">
    <subcellularLocation>
        <location evidence="1">Nucleus</location>
    </subcellularLocation>
</comment>
<dbReference type="Proteomes" id="UP000827092">
    <property type="component" value="Unassembled WGS sequence"/>
</dbReference>
<proteinExistence type="inferred from homology"/>
<gene>
    <name evidence="8" type="ORF">JTE90_022725</name>
</gene>
<keyword evidence="5" id="KW-0539">Nucleus</keyword>
<protein>
    <submittedName>
        <fullName evidence="8">Uncharacterized protein</fullName>
    </submittedName>
</protein>
<evidence type="ECO:0000256" key="1">
    <source>
        <dbReference type="ARBA" id="ARBA00004123"/>
    </source>
</evidence>
<dbReference type="EMBL" id="JAFNEN010000311">
    <property type="protein sequence ID" value="KAG8186137.1"/>
    <property type="molecule type" value="Genomic_DNA"/>
</dbReference>
<evidence type="ECO:0000313" key="8">
    <source>
        <dbReference type="EMBL" id="KAG8186137.1"/>
    </source>
</evidence>
<feature type="coiled-coil region" evidence="6">
    <location>
        <begin position="359"/>
        <end position="421"/>
    </location>
</feature>
<evidence type="ECO:0000256" key="4">
    <source>
        <dbReference type="ARBA" id="ARBA00023163"/>
    </source>
</evidence>